<dbReference type="Proteomes" id="UP000314294">
    <property type="component" value="Unassembled WGS sequence"/>
</dbReference>
<protein>
    <submittedName>
        <fullName evidence="1">Uncharacterized protein</fullName>
    </submittedName>
</protein>
<dbReference type="EMBL" id="SRLO01000394">
    <property type="protein sequence ID" value="TNN57893.1"/>
    <property type="molecule type" value="Genomic_DNA"/>
</dbReference>
<dbReference type="AlphaFoldDB" id="A0A4Z2GYP1"/>
<sequence>MSRDYERRKRTSEMMNGGLEKQNPYRGLFQLMDRVQVSSIEYITSVKEVAKIKPHPTPLWHYGKLKASAHF</sequence>
<organism evidence="1 2">
    <name type="scientific">Liparis tanakae</name>
    <name type="common">Tanaka's snailfish</name>
    <dbReference type="NCBI Taxonomy" id="230148"/>
    <lineage>
        <taxon>Eukaryota</taxon>
        <taxon>Metazoa</taxon>
        <taxon>Chordata</taxon>
        <taxon>Craniata</taxon>
        <taxon>Vertebrata</taxon>
        <taxon>Euteleostomi</taxon>
        <taxon>Actinopterygii</taxon>
        <taxon>Neopterygii</taxon>
        <taxon>Teleostei</taxon>
        <taxon>Neoteleostei</taxon>
        <taxon>Acanthomorphata</taxon>
        <taxon>Eupercaria</taxon>
        <taxon>Perciformes</taxon>
        <taxon>Cottioidei</taxon>
        <taxon>Cottales</taxon>
        <taxon>Liparidae</taxon>
        <taxon>Liparis</taxon>
    </lineage>
</organism>
<accession>A0A4Z2GYP1</accession>
<name>A0A4Z2GYP1_9TELE</name>
<keyword evidence="2" id="KW-1185">Reference proteome</keyword>
<comment type="caution">
    <text evidence="1">The sequence shown here is derived from an EMBL/GenBank/DDBJ whole genome shotgun (WGS) entry which is preliminary data.</text>
</comment>
<proteinExistence type="predicted"/>
<evidence type="ECO:0000313" key="2">
    <source>
        <dbReference type="Proteomes" id="UP000314294"/>
    </source>
</evidence>
<evidence type="ECO:0000313" key="1">
    <source>
        <dbReference type="EMBL" id="TNN57893.1"/>
    </source>
</evidence>
<gene>
    <name evidence="1" type="ORF">EYF80_031892</name>
</gene>
<reference evidence="1 2" key="1">
    <citation type="submission" date="2019-03" db="EMBL/GenBank/DDBJ databases">
        <title>First draft genome of Liparis tanakae, snailfish: a comprehensive survey of snailfish specific genes.</title>
        <authorList>
            <person name="Kim W."/>
            <person name="Song I."/>
            <person name="Jeong J.-H."/>
            <person name="Kim D."/>
            <person name="Kim S."/>
            <person name="Ryu S."/>
            <person name="Song J.Y."/>
            <person name="Lee S.K."/>
        </authorList>
    </citation>
    <scope>NUCLEOTIDE SEQUENCE [LARGE SCALE GENOMIC DNA]</scope>
    <source>
        <tissue evidence="1">Muscle</tissue>
    </source>
</reference>